<keyword evidence="7" id="KW-0653">Protein transport</keyword>
<comment type="subcellular location">
    <subcellularLocation>
        <location evidence="1">Endoplasmic reticulum membrane</location>
        <topology evidence="1">Single-pass type IV membrane protein</topology>
    </subcellularLocation>
    <subcellularLocation>
        <location evidence="2">Golgi apparatus membrane</location>
    </subcellularLocation>
</comment>
<dbReference type="GO" id="GO:0006888">
    <property type="term" value="P:endoplasmic reticulum to Golgi vesicle-mediated transport"/>
    <property type="evidence" value="ECO:0007669"/>
    <property type="project" value="InterPro"/>
</dbReference>
<dbReference type="GO" id="GO:0015031">
    <property type="term" value="P:protein transport"/>
    <property type="evidence" value="ECO:0007669"/>
    <property type="project" value="UniProtKB-KW"/>
</dbReference>
<dbReference type="Gene3D" id="1.20.5.110">
    <property type="match status" value="1"/>
</dbReference>
<keyword evidence="4" id="KW-0813">Transport</keyword>
<dbReference type="PROSITE" id="PS50859">
    <property type="entry name" value="LONGIN"/>
    <property type="match status" value="1"/>
</dbReference>
<dbReference type="ExpressionAtlas" id="A0A1D6L7E1">
    <property type="expression patterns" value="baseline and differential"/>
</dbReference>
<evidence type="ECO:0000313" key="12">
    <source>
        <dbReference type="EMBL" id="ONM10168.1"/>
    </source>
</evidence>
<dbReference type="GO" id="GO:0000139">
    <property type="term" value="C:Golgi membrane"/>
    <property type="evidence" value="ECO:0007669"/>
    <property type="project" value="UniProtKB-SubCell"/>
</dbReference>
<proteinExistence type="inferred from homology"/>
<dbReference type="InterPro" id="IPR010908">
    <property type="entry name" value="Longin_dom"/>
</dbReference>
<keyword evidence="10" id="KW-0175">Coiled coil</keyword>
<name>A0A1D6L7E1_MAIZE</name>
<protein>
    <submittedName>
        <fullName evidence="12">25.3 kDa vesicle transport protein</fullName>
    </submittedName>
</protein>
<evidence type="ECO:0000256" key="6">
    <source>
        <dbReference type="ARBA" id="ARBA00022824"/>
    </source>
</evidence>
<evidence type="ECO:0000256" key="11">
    <source>
        <dbReference type="ARBA" id="ARBA00023136"/>
    </source>
</evidence>
<dbReference type="SUPFAM" id="SSF58038">
    <property type="entry name" value="SNARE fusion complex"/>
    <property type="match status" value="1"/>
</dbReference>
<dbReference type="GO" id="GO:0006890">
    <property type="term" value="P:retrograde vesicle-mediated transport, Golgi to endoplasmic reticulum"/>
    <property type="evidence" value="ECO:0007669"/>
    <property type="project" value="InterPro"/>
</dbReference>
<keyword evidence="9" id="KW-0333">Golgi apparatus</keyword>
<dbReference type="CDD" id="cd15866">
    <property type="entry name" value="R-SNARE_SEC22"/>
    <property type="match status" value="1"/>
</dbReference>
<evidence type="ECO:0000256" key="2">
    <source>
        <dbReference type="ARBA" id="ARBA00004394"/>
    </source>
</evidence>
<dbReference type="PROSITE" id="PS50892">
    <property type="entry name" value="V_SNARE"/>
    <property type="match status" value="1"/>
</dbReference>
<sequence>MTSHHNRMQWKTPALHLPLPPLLALGTQATAAALRIGLSPTGSGFSARLSPLVLASGPPHTGRGSGLLDTMVKLTMIARVTDGLPLAEGLDDGRDLKDSDFYKQQAKLLFKNLSKGHHEASRMSIETGPYYFQYPCAVYVPYVCVCIYSSIYWYLEDLKNEFERVNGNQIETAARPYAFIKFDTFIQKTRKLYLDTRTQRNLAKLNDELYEVHQIMTRNVQEVLGVGEKLDQVSEMSSRLTSDTRIYADKAKDLNRQALIRKYAPVAIVIGVVLMLFWLKNKIW</sequence>
<dbReference type="InterPro" id="IPR044565">
    <property type="entry name" value="Sec22"/>
</dbReference>
<comment type="similarity">
    <text evidence="3">Belongs to the synaptobrevin family.</text>
</comment>
<keyword evidence="11" id="KW-0472">Membrane</keyword>
<keyword evidence="8" id="KW-1133">Transmembrane helix</keyword>
<dbReference type="GO" id="GO:0005789">
    <property type="term" value="C:endoplasmic reticulum membrane"/>
    <property type="evidence" value="ECO:0007669"/>
    <property type="project" value="UniProtKB-SubCell"/>
</dbReference>
<dbReference type="Pfam" id="PF13774">
    <property type="entry name" value="Longin"/>
    <property type="match status" value="1"/>
</dbReference>
<organism evidence="12">
    <name type="scientific">Zea mays</name>
    <name type="common">Maize</name>
    <dbReference type="NCBI Taxonomy" id="4577"/>
    <lineage>
        <taxon>Eukaryota</taxon>
        <taxon>Viridiplantae</taxon>
        <taxon>Streptophyta</taxon>
        <taxon>Embryophyta</taxon>
        <taxon>Tracheophyta</taxon>
        <taxon>Spermatophyta</taxon>
        <taxon>Magnoliopsida</taxon>
        <taxon>Liliopsida</taxon>
        <taxon>Poales</taxon>
        <taxon>Poaceae</taxon>
        <taxon>PACMAD clade</taxon>
        <taxon>Panicoideae</taxon>
        <taxon>Andropogonodae</taxon>
        <taxon>Andropogoneae</taxon>
        <taxon>Tripsacinae</taxon>
        <taxon>Zea</taxon>
    </lineage>
</organism>
<evidence type="ECO:0000256" key="7">
    <source>
        <dbReference type="ARBA" id="ARBA00022927"/>
    </source>
</evidence>
<gene>
    <name evidence="12" type="ORF">ZEAMMB73_Zm00001d034406</name>
</gene>
<dbReference type="GO" id="GO:0005484">
    <property type="term" value="F:SNAP receptor activity"/>
    <property type="evidence" value="ECO:0007669"/>
    <property type="project" value="InterPro"/>
</dbReference>
<dbReference type="Gene3D" id="3.30.450.50">
    <property type="entry name" value="Longin domain"/>
    <property type="match status" value="1"/>
</dbReference>
<accession>A0A1D6L7E1</accession>
<dbReference type="CDD" id="cd14824">
    <property type="entry name" value="Longin"/>
    <property type="match status" value="1"/>
</dbReference>
<reference evidence="12" key="1">
    <citation type="submission" date="2015-12" db="EMBL/GenBank/DDBJ databases">
        <title>Update maize B73 reference genome by single molecule sequencing technologies.</title>
        <authorList>
            <consortium name="Maize Genome Sequencing Project"/>
            <person name="Ware D."/>
        </authorList>
    </citation>
    <scope>NUCLEOTIDE SEQUENCE [LARGE SCALE GENOMIC DNA]</scope>
    <source>
        <tissue evidence="12">Seedling</tissue>
    </source>
</reference>
<evidence type="ECO:0000256" key="8">
    <source>
        <dbReference type="ARBA" id="ARBA00022989"/>
    </source>
</evidence>
<dbReference type="EMBL" id="CM007647">
    <property type="protein sequence ID" value="ONM10168.1"/>
    <property type="molecule type" value="Genomic_DNA"/>
</dbReference>
<keyword evidence="6" id="KW-0256">Endoplasmic reticulum</keyword>
<evidence type="ECO:0000256" key="10">
    <source>
        <dbReference type="ARBA" id="ARBA00023054"/>
    </source>
</evidence>
<dbReference type="SMART" id="SM01270">
    <property type="entry name" value="Longin"/>
    <property type="match status" value="1"/>
</dbReference>
<dbReference type="AlphaFoldDB" id="A0A1D6L7E1"/>
<dbReference type="Pfam" id="PF00957">
    <property type="entry name" value="Synaptobrevin"/>
    <property type="match status" value="1"/>
</dbReference>
<dbReference type="PANTHER" id="PTHR45837">
    <property type="entry name" value="VESICLE-TRAFFICKING PROTEIN SEC22B"/>
    <property type="match status" value="1"/>
</dbReference>
<dbReference type="InterPro" id="IPR011012">
    <property type="entry name" value="Longin-like_dom_sf"/>
</dbReference>
<dbReference type="FunFam" id="3.30.450.50:FF:000003">
    <property type="entry name" value="25.3 kDa vesicle transport protein-like"/>
    <property type="match status" value="1"/>
</dbReference>
<evidence type="ECO:0000256" key="9">
    <source>
        <dbReference type="ARBA" id="ARBA00023034"/>
    </source>
</evidence>
<evidence type="ECO:0000256" key="1">
    <source>
        <dbReference type="ARBA" id="ARBA00004163"/>
    </source>
</evidence>
<evidence type="ECO:0000256" key="3">
    <source>
        <dbReference type="ARBA" id="ARBA00008025"/>
    </source>
</evidence>
<keyword evidence="5" id="KW-0812">Transmembrane</keyword>
<dbReference type="FunFam" id="1.20.5.110:FF:000028">
    <property type="entry name" value="25.3 kDa vesicle transport protein-like"/>
    <property type="match status" value="1"/>
</dbReference>
<evidence type="ECO:0000256" key="5">
    <source>
        <dbReference type="ARBA" id="ARBA00022692"/>
    </source>
</evidence>
<dbReference type="SUPFAM" id="SSF64356">
    <property type="entry name" value="SNARE-like"/>
    <property type="match status" value="1"/>
</dbReference>
<dbReference type="InterPro" id="IPR042855">
    <property type="entry name" value="V_SNARE_CC"/>
</dbReference>
<evidence type="ECO:0000256" key="4">
    <source>
        <dbReference type="ARBA" id="ARBA00022448"/>
    </source>
</evidence>